<comment type="cofactor">
    <cofactor evidence="1">
        <name>Mn(2+)</name>
        <dbReference type="ChEBI" id="CHEBI:29035"/>
    </cofactor>
</comment>
<keyword evidence="3 7" id="KW-0479">Metal-binding</keyword>
<evidence type="ECO:0000256" key="8">
    <source>
        <dbReference type="RuleBase" id="RU003426"/>
    </source>
</evidence>
<dbReference type="InterPro" id="IPR012301">
    <property type="entry name" value="Malic_N_dom"/>
</dbReference>
<dbReference type="PRINTS" id="PR00072">
    <property type="entry name" value="MALOXRDTASE"/>
</dbReference>
<dbReference type="InterPro" id="IPR036291">
    <property type="entry name" value="NAD(P)-bd_dom_sf"/>
</dbReference>
<dbReference type="KEGG" id="lak:106171180"/>
<dbReference type="InterPro" id="IPR015884">
    <property type="entry name" value="Malic_enzyme_CS"/>
</dbReference>
<comment type="cofactor">
    <cofactor evidence="7">
        <name>Mg(2+)</name>
        <dbReference type="ChEBI" id="CHEBI:18420"/>
    </cofactor>
    <cofactor evidence="7">
        <name>Mn(2+)</name>
        <dbReference type="ChEBI" id="CHEBI:29035"/>
    </cofactor>
    <text evidence="7">Divalent metal cations. Prefers magnesium or manganese.</text>
</comment>
<dbReference type="STRING" id="7574.A0A1S3J9E6"/>
<dbReference type="GO" id="GO:0051287">
    <property type="term" value="F:NAD binding"/>
    <property type="evidence" value="ECO:0007669"/>
    <property type="project" value="InterPro"/>
</dbReference>
<feature type="binding site" evidence="7">
    <location>
        <position position="326"/>
    </location>
    <ligand>
        <name>a divalent metal cation</name>
        <dbReference type="ChEBI" id="CHEBI:60240"/>
    </ligand>
</feature>
<dbReference type="PANTHER" id="PTHR23406">
    <property type="entry name" value="MALIC ENZYME-RELATED"/>
    <property type="match status" value="1"/>
</dbReference>
<dbReference type="GO" id="GO:0005739">
    <property type="term" value="C:mitochondrion"/>
    <property type="evidence" value="ECO:0007669"/>
    <property type="project" value="TreeGrafter"/>
</dbReference>
<dbReference type="SUPFAM" id="SSF51735">
    <property type="entry name" value="NAD(P)-binding Rossmann-fold domains"/>
    <property type="match status" value="1"/>
</dbReference>
<sequence length="625" mass="69499">MLRSKVLIQGVMPTMKGALELQYMVRSCGVVRMLCAPNAGCGQIVPKRRVSSTGKSSSKGHKDLVCNTRIRGIDITRDPKLNKGMAFTLKERQVMGLQGLLPPAIIPQDQQVYRTMQNFYRRENDLDRYIYLTALQERNEKLFYRVLTENVELMMPVVYTPTVGLACQKFGLIYRKPRGLYITEHDKGHIYSILCNWPETDVKAIVVTDGDRILGLGDLGAYGMGIPVGKLSLYTALGGIKPHQCLPILVDVGTNNPDLLDDPLYIGLKQRRTRGDTFYDLLDEFMEAVVRRYGQTCLVQFEDFGNQDAFTLLERYRNRYCTFNDDIQGTAAVAVAGVLASLRITKTRLSDNVFLFQGAGEASIGIANLIVMAMMEEGTSREQALEKIFLVDSKGLITKDRPSGGITEHKAPFAKNMQHIGDLGQIVKAVKPTALIGAAAIANVFTEDIIRDMGSFNERPIIFALSNPTSSAECTAEEAYRYTEGRCVFASGSPFDPVTVDGRTFFPGQGNNAYIFPGVALATIACGIRHISDEVFLKSAEYLAAMVDNEHLAEGRVYPPLSDIQKVSTEIATKLAEYAYKKGNLCAHYPEPKDKEAFIKSHQYSTDYESFLPDIYDWPGHESQL</sequence>
<feature type="active site" description="Proton acceptor" evidence="5">
    <location>
        <position position="230"/>
    </location>
</feature>
<name>A0A1S3J9E6_LINAN</name>
<dbReference type="PROSITE" id="PS00331">
    <property type="entry name" value="MALIC_ENZYMES"/>
    <property type="match status" value="1"/>
</dbReference>
<accession>A0A1S3J9E6</accession>
<feature type="domain" description="Malic enzyme NAD-binding" evidence="9">
    <location>
        <begin position="327"/>
        <end position="580"/>
    </location>
</feature>
<dbReference type="OrthoDB" id="5365701at2759"/>
<feature type="binding site" evidence="6">
    <location>
        <position position="212"/>
    </location>
    <ligand>
        <name>(S)-malate</name>
        <dbReference type="ChEBI" id="CHEBI:15589"/>
    </ligand>
</feature>
<dbReference type="PANTHER" id="PTHR23406:SF90">
    <property type="entry name" value="MALIC ENZYME-RELATED"/>
    <property type="match status" value="1"/>
</dbReference>
<protein>
    <recommendedName>
        <fullName evidence="8">Malic enzyme</fullName>
    </recommendedName>
</protein>
<evidence type="ECO:0000256" key="3">
    <source>
        <dbReference type="ARBA" id="ARBA00022723"/>
    </source>
</evidence>
<evidence type="ECO:0000256" key="5">
    <source>
        <dbReference type="PIRSR" id="PIRSR000106-1"/>
    </source>
</evidence>
<dbReference type="InParanoid" id="A0A1S3J9E6"/>
<gene>
    <name evidence="12" type="primary">LOC106171180</name>
</gene>
<dbReference type="Pfam" id="PF00390">
    <property type="entry name" value="malic"/>
    <property type="match status" value="1"/>
</dbReference>
<dbReference type="GO" id="GO:0046872">
    <property type="term" value="F:metal ion binding"/>
    <property type="evidence" value="ECO:0007669"/>
    <property type="project" value="UniProtKB-KW"/>
</dbReference>
<evidence type="ECO:0000259" key="9">
    <source>
        <dbReference type="SMART" id="SM00919"/>
    </source>
</evidence>
<dbReference type="SUPFAM" id="SSF53223">
    <property type="entry name" value="Aminoacid dehydrogenase-like, N-terminal domain"/>
    <property type="match status" value="1"/>
</dbReference>
<dbReference type="InterPro" id="IPR046346">
    <property type="entry name" value="Aminoacid_DH-like_N_sf"/>
</dbReference>
<dbReference type="InterPro" id="IPR001891">
    <property type="entry name" value="Malic_OxRdtase"/>
</dbReference>
<evidence type="ECO:0000256" key="2">
    <source>
        <dbReference type="ARBA" id="ARBA00008785"/>
    </source>
</evidence>
<dbReference type="Proteomes" id="UP000085678">
    <property type="component" value="Unplaced"/>
</dbReference>
<dbReference type="PIRSF" id="PIRSF000106">
    <property type="entry name" value="ME"/>
    <property type="match status" value="1"/>
</dbReference>
<dbReference type="FunFam" id="3.40.50.10380:FF:000004">
    <property type="entry name" value="Malic enzyme"/>
    <property type="match status" value="1"/>
</dbReference>
<evidence type="ECO:0000313" key="12">
    <source>
        <dbReference type="RefSeq" id="XP_013406841.1"/>
    </source>
</evidence>
<proteinExistence type="inferred from homology"/>
<feature type="active site" description="Proton donor" evidence="5">
    <location>
        <position position="159"/>
    </location>
</feature>
<comment type="similarity">
    <text evidence="2 8">Belongs to the malic enzymes family.</text>
</comment>
<dbReference type="RefSeq" id="XP_013406841.1">
    <property type="nucleotide sequence ID" value="XM_013551387.1"/>
</dbReference>
<dbReference type="NCBIfam" id="NF010052">
    <property type="entry name" value="PRK13529.1"/>
    <property type="match status" value="1"/>
</dbReference>
<dbReference type="GeneID" id="106171180"/>
<dbReference type="GO" id="GO:0006108">
    <property type="term" value="P:malate metabolic process"/>
    <property type="evidence" value="ECO:0007669"/>
    <property type="project" value="TreeGrafter"/>
</dbReference>
<dbReference type="InterPro" id="IPR012302">
    <property type="entry name" value="Malic_NAD-bd"/>
</dbReference>
<dbReference type="OMA" id="QIVNHMV"/>
<feature type="domain" description="Malic enzyme N-terminal" evidence="10">
    <location>
        <begin position="136"/>
        <end position="317"/>
    </location>
</feature>
<feature type="binding site" evidence="6">
    <location>
        <position position="511"/>
    </location>
    <ligand>
        <name>(S)-malate</name>
        <dbReference type="ChEBI" id="CHEBI:15589"/>
    </ligand>
</feature>
<evidence type="ECO:0000256" key="7">
    <source>
        <dbReference type="PIRSR" id="PIRSR000106-3"/>
    </source>
</evidence>
<dbReference type="FunFam" id="3.40.50.720:FF:000060">
    <property type="entry name" value="Malic enzyme"/>
    <property type="match status" value="1"/>
</dbReference>
<feature type="binding site" evidence="6">
    <location>
        <position position="467"/>
    </location>
    <ligand>
        <name>(S)-malate</name>
        <dbReference type="ChEBI" id="CHEBI:15589"/>
    </ligand>
</feature>
<evidence type="ECO:0000259" key="10">
    <source>
        <dbReference type="SMART" id="SM01274"/>
    </source>
</evidence>
<dbReference type="SMART" id="SM00919">
    <property type="entry name" value="Malic_M"/>
    <property type="match status" value="1"/>
</dbReference>
<evidence type="ECO:0000313" key="11">
    <source>
        <dbReference type="Proteomes" id="UP000085678"/>
    </source>
</evidence>
<dbReference type="InterPro" id="IPR037062">
    <property type="entry name" value="Malic_N_dom_sf"/>
</dbReference>
<dbReference type="Pfam" id="PF03949">
    <property type="entry name" value="Malic_M"/>
    <property type="match status" value="1"/>
</dbReference>
<evidence type="ECO:0000256" key="6">
    <source>
        <dbReference type="PIRSR" id="PIRSR000106-2"/>
    </source>
</evidence>
<keyword evidence="4 8" id="KW-0560">Oxidoreductase</keyword>
<feature type="binding site" evidence="7">
    <location>
        <position position="303"/>
    </location>
    <ligand>
        <name>a divalent metal cation</name>
        <dbReference type="ChEBI" id="CHEBI:60240"/>
    </ligand>
</feature>
<dbReference type="Gene3D" id="3.40.50.10380">
    <property type="entry name" value="Malic enzyme, N-terminal domain"/>
    <property type="match status" value="1"/>
</dbReference>
<dbReference type="GO" id="GO:0004473">
    <property type="term" value="F:malate dehydrogenase (decarboxylating) (NADP+) activity"/>
    <property type="evidence" value="ECO:0007669"/>
    <property type="project" value="TreeGrafter"/>
</dbReference>
<dbReference type="AlphaFoldDB" id="A0A1S3J9E6"/>
<feature type="binding site" evidence="7">
    <location>
        <position position="302"/>
    </location>
    <ligand>
        <name>a divalent metal cation</name>
        <dbReference type="ChEBI" id="CHEBI:60240"/>
    </ligand>
</feature>
<dbReference type="Gene3D" id="3.40.50.720">
    <property type="entry name" value="NAD(P)-binding Rossmann-like Domain"/>
    <property type="match status" value="1"/>
</dbReference>
<dbReference type="FunCoup" id="A0A1S3J9E6">
    <property type="interactions" value="942"/>
</dbReference>
<dbReference type="CDD" id="cd05312">
    <property type="entry name" value="NAD_bind_1_malic_enz"/>
    <property type="match status" value="1"/>
</dbReference>
<evidence type="ECO:0000256" key="4">
    <source>
        <dbReference type="ARBA" id="ARBA00023002"/>
    </source>
</evidence>
<reference evidence="12" key="1">
    <citation type="submission" date="2025-08" db="UniProtKB">
        <authorList>
            <consortium name="RefSeq"/>
        </authorList>
    </citation>
    <scope>IDENTIFICATION</scope>
    <source>
        <tissue evidence="12">Gonads</tissue>
    </source>
</reference>
<organism evidence="11 12">
    <name type="scientific">Lingula anatina</name>
    <name type="common">Brachiopod</name>
    <name type="synonym">Lingula unguis</name>
    <dbReference type="NCBI Taxonomy" id="7574"/>
    <lineage>
        <taxon>Eukaryota</taxon>
        <taxon>Metazoa</taxon>
        <taxon>Spiralia</taxon>
        <taxon>Lophotrochozoa</taxon>
        <taxon>Brachiopoda</taxon>
        <taxon>Linguliformea</taxon>
        <taxon>Lingulata</taxon>
        <taxon>Lingulida</taxon>
        <taxon>Linguloidea</taxon>
        <taxon>Lingulidae</taxon>
        <taxon>Lingula</taxon>
    </lineage>
</organism>
<evidence type="ECO:0000256" key="1">
    <source>
        <dbReference type="ARBA" id="ARBA00001936"/>
    </source>
</evidence>
<keyword evidence="11" id="KW-1185">Reference proteome</keyword>
<dbReference type="SMART" id="SM01274">
    <property type="entry name" value="malic"/>
    <property type="match status" value="1"/>
</dbReference>